<keyword evidence="1" id="KW-0472">Membrane</keyword>
<dbReference type="RefSeq" id="XP_007775235.1">
    <property type="nucleotide sequence ID" value="XM_007777045.1"/>
</dbReference>
<name>R7SFI6_CONPW</name>
<dbReference type="Proteomes" id="UP000053558">
    <property type="component" value="Unassembled WGS sequence"/>
</dbReference>
<organism evidence="2 3">
    <name type="scientific">Coniophora puteana (strain RWD-64-598)</name>
    <name type="common">Brown rot fungus</name>
    <dbReference type="NCBI Taxonomy" id="741705"/>
    <lineage>
        <taxon>Eukaryota</taxon>
        <taxon>Fungi</taxon>
        <taxon>Dikarya</taxon>
        <taxon>Basidiomycota</taxon>
        <taxon>Agaricomycotina</taxon>
        <taxon>Agaricomycetes</taxon>
        <taxon>Agaricomycetidae</taxon>
        <taxon>Boletales</taxon>
        <taxon>Coniophorineae</taxon>
        <taxon>Coniophoraceae</taxon>
        <taxon>Coniophora</taxon>
    </lineage>
</organism>
<gene>
    <name evidence="2" type="ORF">CONPUDRAFT_169990</name>
</gene>
<proteinExistence type="predicted"/>
<keyword evidence="1" id="KW-1133">Transmembrane helix</keyword>
<dbReference type="AlphaFoldDB" id="R7SFI6"/>
<reference evidence="3" key="1">
    <citation type="journal article" date="2012" name="Science">
        <title>The Paleozoic origin of enzymatic lignin decomposition reconstructed from 31 fungal genomes.</title>
        <authorList>
            <person name="Floudas D."/>
            <person name="Binder M."/>
            <person name="Riley R."/>
            <person name="Barry K."/>
            <person name="Blanchette R.A."/>
            <person name="Henrissat B."/>
            <person name="Martinez A.T."/>
            <person name="Otillar R."/>
            <person name="Spatafora J.W."/>
            <person name="Yadav J.S."/>
            <person name="Aerts A."/>
            <person name="Benoit I."/>
            <person name="Boyd A."/>
            <person name="Carlson A."/>
            <person name="Copeland A."/>
            <person name="Coutinho P.M."/>
            <person name="de Vries R.P."/>
            <person name="Ferreira P."/>
            <person name="Findley K."/>
            <person name="Foster B."/>
            <person name="Gaskell J."/>
            <person name="Glotzer D."/>
            <person name="Gorecki P."/>
            <person name="Heitman J."/>
            <person name="Hesse C."/>
            <person name="Hori C."/>
            <person name="Igarashi K."/>
            <person name="Jurgens J.A."/>
            <person name="Kallen N."/>
            <person name="Kersten P."/>
            <person name="Kohler A."/>
            <person name="Kuees U."/>
            <person name="Kumar T.K.A."/>
            <person name="Kuo A."/>
            <person name="LaButti K."/>
            <person name="Larrondo L.F."/>
            <person name="Lindquist E."/>
            <person name="Ling A."/>
            <person name="Lombard V."/>
            <person name="Lucas S."/>
            <person name="Lundell T."/>
            <person name="Martin R."/>
            <person name="McLaughlin D.J."/>
            <person name="Morgenstern I."/>
            <person name="Morin E."/>
            <person name="Murat C."/>
            <person name="Nagy L.G."/>
            <person name="Nolan M."/>
            <person name="Ohm R.A."/>
            <person name="Patyshakuliyeva A."/>
            <person name="Rokas A."/>
            <person name="Ruiz-Duenas F.J."/>
            <person name="Sabat G."/>
            <person name="Salamov A."/>
            <person name="Samejima M."/>
            <person name="Schmutz J."/>
            <person name="Slot J.C."/>
            <person name="St John F."/>
            <person name="Stenlid J."/>
            <person name="Sun H."/>
            <person name="Sun S."/>
            <person name="Syed K."/>
            <person name="Tsang A."/>
            <person name="Wiebenga A."/>
            <person name="Young D."/>
            <person name="Pisabarro A."/>
            <person name="Eastwood D.C."/>
            <person name="Martin F."/>
            <person name="Cullen D."/>
            <person name="Grigoriev I.V."/>
            <person name="Hibbett D.S."/>
        </authorList>
    </citation>
    <scope>NUCLEOTIDE SEQUENCE [LARGE SCALE GENOMIC DNA]</scope>
    <source>
        <strain evidence="3">RWD-64-598 SS2</strain>
    </source>
</reference>
<evidence type="ECO:0000256" key="1">
    <source>
        <dbReference type="SAM" id="Phobius"/>
    </source>
</evidence>
<evidence type="ECO:0000313" key="3">
    <source>
        <dbReference type="Proteomes" id="UP000053558"/>
    </source>
</evidence>
<accession>R7SFI6</accession>
<feature type="transmembrane region" description="Helical" evidence="1">
    <location>
        <begin position="96"/>
        <end position="119"/>
    </location>
</feature>
<dbReference type="KEGG" id="cput:CONPUDRAFT_169990"/>
<keyword evidence="1" id="KW-0812">Transmembrane</keyword>
<sequence>MSTRLLREQPSKQLDEVKRIAGGGTVAVIAQSLAVQAEKGVGDVAKLLANEAHTFVATIPTSSLRYSKLVMTLAGFRTWQLKKVRVHSFYRNNPNLVSGISIGIGITLVAPPASVILLGSSIYGPYTCGVFSLLQHTGALAAVDVAALVGGAALIGVGVALKINHDNCNYDAQSKGRVGMGLVDVAAGSAAAMRIAAQIRGSQIISALQRTPAMEMVGAGGGKV</sequence>
<dbReference type="GeneID" id="19206367"/>
<feature type="transmembrane region" description="Helical" evidence="1">
    <location>
        <begin position="139"/>
        <end position="161"/>
    </location>
</feature>
<protein>
    <submittedName>
        <fullName evidence="2">Uncharacterized protein</fullName>
    </submittedName>
</protein>
<dbReference type="EMBL" id="JH711591">
    <property type="protein sequence ID" value="EIW74635.1"/>
    <property type="molecule type" value="Genomic_DNA"/>
</dbReference>
<evidence type="ECO:0000313" key="2">
    <source>
        <dbReference type="EMBL" id="EIW74635.1"/>
    </source>
</evidence>
<keyword evidence="3" id="KW-1185">Reference proteome</keyword>